<dbReference type="CTD" id="20207949"/>
<dbReference type="PANTHER" id="PTHR48421">
    <property type="entry name" value="MYCBP-ASSOCIATED PROTEIN"/>
    <property type="match status" value="1"/>
</dbReference>
<keyword evidence="4" id="KW-1185">Reference proteome</keyword>
<dbReference type="HOGENOM" id="CLU_316943_0_0_1"/>
<feature type="region of interest" description="Disordered" evidence="1">
    <location>
        <begin position="431"/>
        <end position="451"/>
    </location>
</feature>
<dbReference type="eggNOG" id="ENOG502QT8X">
    <property type="taxonomic scope" value="Eukaryota"/>
</dbReference>
<gene>
    <name evidence="3" type="primary">20207949</name>
    <name evidence="2" type="ORF">HELRODRAFT_181042</name>
</gene>
<reference evidence="2 4" key="2">
    <citation type="journal article" date="2013" name="Nature">
        <title>Insights into bilaterian evolution from three spiralian genomes.</title>
        <authorList>
            <person name="Simakov O."/>
            <person name="Marletaz F."/>
            <person name="Cho S.J."/>
            <person name="Edsinger-Gonzales E."/>
            <person name="Havlak P."/>
            <person name="Hellsten U."/>
            <person name="Kuo D.H."/>
            <person name="Larsson T."/>
            <person name="Lv J."/>
            <person name="Arendt D."/>
            <person name="Savage R."/>
            <person name="Osoegawa K."/>
            <person name="de Jong P."/>
            <person name="Grimwood J."/>
            <person name="Chapman J.A."/>
            <person name="Shapiro H."/>
            <person name="Aerts A."/>
            <person name="Otillar R.P."/>
            <person name="Terry A.Y."/>
            <person name="Boore J.L."/>
            <person name="Grigoriev I.V."/>
            <person name="Lindberg D.R."/>
            <person name="Seaver E.C."/>
            <person name="Weisblat D.A."/>
            <person name="Putnam N.H."/>
            <person name="Rokhsar D.S."/>
        </authorList>
    </citation>
    <scope>NUCLEOTIDE SEQUENCE</scope>
</reference>
<reference evidence="3" key="3">
    <citation type="submission" date="2015-06" db="UniProtKB">
        <authorList>
            <consortium name="EnsemblMetazoa"/>
        </authorList>
    </citation>
    <scope>IDENTIFICATION</scope>
</reference>
<feature type="region of interest" description="Disordered" evidence="1">
    <location>
        <begin position="1"/>
        <end position="28"/>
    </location>
</feature>
<feature type="compositionally biased region" description="Basic and acidic residues" evidence="1">
    <location>
        <begin position="7"/>
        <end position="20"/>
    </location>
</feature>
<organism evidence="3 4">
    <name type="scientific">Helobdella robusta</name>
    <name type="common">Californian leech</name>
    <dbReference type="NCBI Taxonomy" id="6412"/>
    <lineage>
        <taxon>Eukaryota</taxon>
        <taxon>Metazoa</taxon>
        <taxon>Spiralia</taxon>
        <taxon>Lophotrochozoa</taxon>
        <taxon>Annelida</taxon>
        <taxon>Clitellata</taxon>
        <taxon>Hirudinea</taxon>
        <taxon>Rhynchobdellida</taxon>
        <taxon>Glossiphoniidae</taxon>
        <taxon>Helobdella</taxon>
    </lineage>
</organism>
<dbReference type="EMBL" id="KB097620">
    <property type="protein sequence ID" value="ESN93296.1"/>
    <property type="molecule type" value="Genomic_DNA"/>
</dbReference>
<dbReference type="KEGG" id="hro:HELRODRAFT_181042"/>
<feature type="region of interest" description="Disordered" evidence="1">
    <location>
        <begin position="726"/>
        <end position="811"/>
    </location>
</feature>
<evidence type="ECO:0000313" key="2">
    <source>
        <dbReference type="EMBL" id="ESN93296.1"/>
    </source>
</evidence>
<dbReference type="EnsemblMetazoa" id="HelroT181042">
    <property type="protein sequence ID" value="HelroP181042"/>
    <property type="gene ID" value="HelroG181042"/>
</dbReference>
<dbReference type="OMA" id="LMECSIN"/>
<accession>T1FGK0</accession>
<dbReference type="RefSeq" id="XP_009028577.1">
    <property type="nucleotide sequence ID" value="XM_009030329.1"/>
</dbReference>
<protein>
    <submittedName>
        <fullName evidence="2 3">Uncharacterized protein</fullName>
    </submittedName>
</protein>
<dbReference type="Pfam" id="PF14646">
    <property type="entry name" value="MYCBPAP"/>
    <property type="match status" value="2"/>
</dbReference>
<dbReference type="AlphaFoldDB" id="T1FGK0"/>
<feature type="compositionally biased region" description="Polar residues" evidence="1">
    <location>
        <begin position="761"/>
        <end position="786"/>
    </location>
</feature>
<dbReference type="InParanoid" id="T1FGK0"/>
<evidence type="ECO:0000256" key="1">
    <source>
        <dbReference type="SAM" id="MobiDB-lite"/>
    </source>
</evidence>
<proteinExistence type="predicted"/>
<dbReference type="Proteomes" id="UP000015101">
    <property type="component" value="Unassembled WGS sequence"/>
</dbReference>
<evidence type="ECO:0000313" key="4">
    <source>
        <dbReference type="Proteomes" id="UP000015101"/>
    </source>
</evidence>
<reference evidence="4" key="1">
    <citation type="submission" date="2012-12" db="EMBL/GenBank/DDBJ databases">
        <authorList>
            <person name="Hellsten U."/>
            <person name="Grimwood J."/>
            <person name="Chapman J.A."/>
            <person name="Shapiro H."/>
            <person name="Aerts A."/>
            <person name="Otillar R.P."/>
            <person name="Terry A.Y."/>
            <person name="Boore J.L."/>
            <person name="Simakov O."/>
            <person name="Marletaz F."/>
            <person name="Cho S.-J."/>
            <person name="Edsinger-Gonzales E."/>
            <person name="Havlak P."/>
            <person name="Kuo D.-H."/>
            <person name="Larsson T."/>
            <person name="Lv J."/>
            <person name="Arendt D."/>
            <person name="Savage R."/>
            <person name="Osoegawa K."/>
            <person name="de Jong P."/>
            <person name="Lindberg D.R."/>
            <person name="Seaver E.C."/>
            <person name="Weisblat D.A."/>
            <person name="Putnam N.H."/>
            <person name="Grigoriev I.V."/>
            <person name="Rokhsar D.S."/>
        </authorList>
    </citation>
    <scope>NUCLEOTIDE SEQUENCE</scope>
</reference>
<dbReference type="InterPro" id="IPR032707">
    <property type="entry name" value="MYCBPAP"/>
</dbReference>
<dbReference type="EMBL" id="AMQM01007450">
    <property type="status" value="NOT_ANNOTATED_CDS"/>
    <property type="molecule type" value="Genomic_DNA"/>
</dbReference>
<dbReference type="OrthoDB" id="10263316at2759"/>
<dbReference type="GeneID" id="20207949"/>
<name>T1FGK0_HELRO</name>
<evidence type="ECO:0000313" key="3">
    <source>
        <dbReference type="EnsemblMetazoa" id="HelroP181042"/>
    </source>
</evidence>
<feature type="compositionally biased region" description="Low complexity" evidence="1">
    <location>
        <begin position="787"/>
        <end position="810"/>
    </location>
</feature>
<feature type="compositionally biased region" description="Low complexity" evidence="1">
    <location>
        <begin position="728"/>
        <end position="741"/>
    </location>
</feature>
<dbReference type="STRING" id="6412.T1FGK0"/>
<sequence length="920" mass="102643">MRKKKADKLVGRIESADSKKSQKIFNPNKSNLTKSQLQAIKYAEELRVHEGDLKNVHEPKETKESEKCPNVNVYAVKKLKLLQPALNKAECKVVVARPAPPDAPLKNPTIKLATPVADVFTITLYCKRILLLFLKDENEFLGGIQLNAKGQIIPYGLLGSVGDFVAQAMKRGVSQDVLRKVIGDGEDEKPPSSEAPVTNFEVKKKKKKRIFGTDLLREDKPLRNWEKHMRIRRYQQEYLACMLNKNVEDLAMNQGEMLRKVSEHQNIIDATLPFLEAGKGVRAGSEFWQEAVVVGSDPCTALHSTLTNTQKGYAPPISFVDTSSYILCREKGLQKDRIGLSTHKPWLRSNYLQQRMHQIDNLAYELNPHIPRTDGLIVLGQNHSSIQQQVECDKLRRLYRFGTAVASFDMNNKDDDNIGVVTNLQTCDDNDGVGDYGSDPTRRPSSGATTTAALTPRLPVTNFDPDEGIPQIRRVQNFVCGPSIIFGDFRATFCEKCHRGEDEDGAVGNDDGDAVFGCRCNHEDVDVRLLMECSINQKQQCKNPFDLDEPLISKFYFSPSPGFIIPGETSEFRFHFKSLESGIFQECWSFKTHPLLNAGRSLGVTLKGVVVRADDHFWTRQSIEKCLSKRESNQIAENIVRSVLLNVNKITSAVHGATSPVIPLLEVDIFIQKNVRKLNEDDDVTKADMTSTMMSNIHATLMYNNINDLIPTTNIKPVTNFELPETAQQQKSETGQTQQTQPEAGQPEGQQISNREPRQAAKTNTTRPIITNRSSNPVEQNQTLKPSSSLSSSSSPSSSFSSSSSSSSSSQPIVSVEDVWDLDVDTLKSLIMSLPGDCDEREMCLERLNATLLKMSYFVVQPCQQSLNNILRPATSGGCSAKLYDGIKYKEKFYSLAHNTILNLTSDLGLFLDDVTSLLT</sequence>
<dbReference type="PANTHER" id="PTHR48421:SF1">
    <property type="entry name" value="MYCBP-ASSOCIATED PROTEIN"/>
    <property type="match status" value="1"/>
</dbReference>